<sequence length="126" mass="13625">MRYIKTDEAPAAVGAYSQAVEQSGFLFISGQIPIDKTTAEPINVEIKSQVQTCLDNLYNIAKAAGYSKEEITKVTIYTTEMDKFLEINTAYAAFFGEHKPARAVVGVAALPKGVSVEIEAVCIKSS</sequence>
<protein>
    <submittedName>
        <fullName evidence="2">RidA family protein</fullName>
    </submittedName>
</protein>
<dbReference type="PROSITE" id="PS01094">
    <property type="entry name" value="UPF0076"/>
    <property type="match status" value="1"/>
</dbReference>
<evidence type="ECO:0000313" key="3">
    <source>
        <dbReference type="Proteomes" id="UP000323337"/>
    </source>
</evidence>
<proteinExistence type="inferred from homology"/>
<dbReference type="EMBL" id="VSIV01000094">
    <property type="protein sequence ID" value="TYB33865.1"/>
    <property type="molecule type" value="Genomic_DNA"/>
</dbReference>
<dbReference type="Proteomes" id="UP000323337">
    <property type="component" value="Unassembled WGS sequence"/>
</dbReference>
<evidence type="ECO:0000313" key="2">
    <source>
        <dbReference type="EMBL" id="TYB33865.1"/>
    </source>
</evidence>
<dbReference type="RefSeq" id="WP_303700623.1">
    <property type="nucleotide sequence ID" value="NZ_VSIV01000094.1"/>
</dbReference>
<dbReference type="InterPro" id="IPR035959">
    <property type="entry name" value="RutC-like_sf"/>
</dbReference>
<dbReference type="GO" id="GO:0005829">
    <property type="term" value="C:cytosol"/>
    <property type="evidence" value="ECO:0007669"/>
    <property type="project" value="TreeGrafter"/>
</dbReference>
<dbReference type="InterPro" id="IPR006056">
    <property type="entry name" value="RidA"/>
</dbReference>
<accession>A0A5D0MPC1</accession>
<dbReference type="CDD" id="cd00448">
    <property type="entry name" value="YjgF_YER057c_UK114_family"/>
    <property type="match status" value="1"/>
</dbReference>
<dbReference type="SUPFAM" id="SSF55298">
    <property type="entry name" value="YjgF-like"/>
    <property type="match status" value="1"/>
</dbReference>
<name>A0A5D0MPC1_FLESI</name>
<gene>
    <name evidence="2" type="ORF">FXF49_04040</name>
</gene>
<dbReference type="Pfam" id="PF01042">
    <property type="entry name" value="Ribonuc_L-PSP"/>
    <property type="match status" value="1"/>
</dbReference>
<dbReference type="PANTHER" id="PTHR11803">
    <property type="entry name" value="2-IMINOBUTANOATE/2-IMINOPROPANOATE DEAMINASE RIDA"/>
    <property type="match status" value="1"/>
</dbReference>
<comment type="similarity">
    <text evidence="1">Belongs to the RutC family.</text>
</comment>
<dbReference type="AlphaFoldDB" id="A0A5D0MPC1"/>
<dbReference type="FunFam" id="3.30.1330.40:FF:000001">
    <property type="entry name" value="L-PSP family endoribonuclease"/>
    <property type="match status" value="1"/>
</dbReference>
<organism evidence="2 3">
    <name type="scientific">Flexistipes sinusarabici</name>
    <dbReference type="NCBI Taxonomy" id="2352"/>
    <lineage>
        <taxon>Bacteria</taxon>
        <taxon>Pseudomonadati</taxon>
        <taxon>Deferribacterota</taxon>
        <taxon>Deferribacteres</taxon>
        <taxon>Deferribacterales</taxon>
        <taxon>Flexistipitaceae</taxon>
        <taxon>Flexistipes</taxon>
    </lineage>
</organism>
<evidence type="ECO:0000256" key="1">
    <source>
        <dbReference type="ARBA" id="ARBA00010552"/>
    </source>
</evidence>
<dbReference type="Gene3D" id="3.30.1330.40">
    <property type="entry name" value="RutC-like"/>
    <property type="match status" value="1"/>
</dbReference>
<reference evidence="2 3" key="1">
    <citation type="submission" date="2019-08" db="EMBL/GenBank/DDBJ databases">
        <title>Genomic characterization of a novel candidate phylum (ARYD3) from a high temperature, high salinity tertiary oil reservoir in north central Oklahoma, USA.</title>
        <authorList>
            <person name="Youssef N.H."/>
            <person name="Yadav A."/>
            <person name="Elshahed M.S."/>
        </authorList>
    </citation>
    <scope>NUCLEOTIDE SEQUENCE [LARGE SCALE GENOMIC DNA]</scope>
    <source>
        <strain evidence="2">ARYD1</strain>
    </source>
</reference>
<dbReference type="NCBIfam" id="TIGR00004">
    <property type="entry name" value="Rid family detoxifying hydrolase"/>
    <property type="match status" value="1"/>
</dbReference>
<dbReference type="GO" id="GO:0019239">
    <property type="term" value="F:deaminase activity"/>
    <property type="evidence" value="ECO:0007669"/>
    <property type="project" value="TreeGrafter"/>
</dbReference>
<dbReference type="PANTHER" id="PTHR11803:SF58">
    <property type="entry name" value="PROTEIN HMF1-RELATED"/>
    <property type="match status" value="1"/>
</dbReference>
<dbReference type="InterPro" id="IPR006175">
    <property type="entry name" value="YjgF/YER057c/UK114"/>
</dbReference>
<comment type="caution">
    <text evidence="2">The sequence shown here is derived from an EMBL/GenBank/DDBJ whole genome shotgun (WGS) entry which is preliminary data.</text>
</comment>
<dbReference type="InterPro" id="IPR019897">
    <property type="entry name" value="RidA_CS"/>
</dbReference>